<dbReference type="Pfam" id="PF13279">
    <property type="entry name" value="4HBT_2"/>
    <property type="match status" value="1"/>
</dbReference>
<dbReference type="GO" id="GO:0047617">
    <property type="term" value="F:fatty acyl-CoA hydrolase activity"/>
    <property type="evidence" value="ECO:0007669"/>
    <property type="project" value="TreeGrafter"/>
</dbReference>
<accession>A0A6I4LVU8</accession>
<gene>
    <name evidence="3" type="ORF">EUU23_00855</name>
</gene>
<dbReference type="OrthoDB" id="9799036at2"/>
<dbReference type="Gene3D" id="3.10.129.10">
    <property type="entry name" value="Hotdog Thioesterase"/>
    <property type="match status" value="1"/>
</dbReference>
<sequence length="150" mass="17087">MARAEFAFRHRFRVRWSETDAQGVVFNARYLDYADVAITEYWRETKLRERADGAPLEFHVKKATVTWFAPILPDEMIDVMARTIATGRTSMTQTVEIHGARDDGSEDLRATVDLVSVHVDLETHRPISLPDWIAPAFAEFDAKAKLLAPL</sequence>
<dbReference type="Proteomes" id="UP000471147">
    <property type="component" value="Unassembled WGS sequence"/>
</dbReference>
<dbReference type="RefSeq" id="WP_160352253.1">
    <property type="nucleotide sequence ID" value="NZ_SDWJ01000001.1"/>
</dbReference>
<dbReference type="InterPro" id="IPR050563">
    <property type="entry name" value="4-hydroxybenzoyl-CoA_TE"/>
</dbReference>
<dbReference type="PANTHER" id="PTHR31793">
    <property type="entry name" value="4-HYDROXYBENZOYL-COA THIOESTERASE FAMILY MEMBER"/>
    <property type="match status" value="1"/>
</dbReference>
<dbReference type="PIRSF" id="PIRSF003230">
    <property type="entry name" value="YbgC"/>
    <property type="match status" value="1"/>
</dbReference>
<organism evidence="3 4">
    <name type="scientific">Sphingorhabdus profundilacus</name>
    <dbReference type="NCBI Taxonomy" id="2509718"/>
    <lineage>
        <taxon>Bacteria</taxon>
        <taxon>Pseudomonadati</taxon>
        <taxon>Pseudomonadota</taxon>
        <taxon>Alphaproteobacteria</taxon>
        <taxon>Sphingomonadales</taxon>
        <taxon>Sphingomonadaceae</taxon>
        <taxon>Sphingorhabdus</taxon>
    </lineage>
</organism>
<name>A0A6I4LVU8_9SPHN</name>
<dbReference type="InterPro" id="IPR029069">
    <property type="entry name" value="HotDog_dom_sf"/>
</dbReference>
<dbReference type="AlphaFoldDB" id="A0A6I4LVU8"/>
<comment type="caution">
    <text evidence="3">The sequence shown here is derived from an EMBL/GenBank/DDBJ whole genome shotgun (WGS) entry which is preliminary data.</text>
</comment>
<protein>
    <submittedName>
        <fullName evidence="3">Acyl-CoA thioesterase</fullName>
    </submittedName>
</protein>
<dbReference type="PANTHER" id="PTHR31793:SF27">
    <property type="entry name" value="NOVEL THIOESTERASE SUPERFAMILY DOMAIN AND SAPOSIN A-TYPE DOMAIN CONTAINING PROTEIN (0610012H03RIK)"/>
    <property type="match status" value="1"/>
</dbReference>
<evidence type="ECO:0000256" key="2">
    <source>
        <dbReference type="ARBA" id="ARBA00022801"/>
    </source>
</evidence>
<evidence type="ECO:0000313" key="4">
    <source>
        <dbReference type="Proteomes" id="UP000471147"/>
    </source>
</evidence>
<dbReference type="InterPro" id="IPR006684">
    <property type="entry name" value="YbgC/YbaW"/>
</dbReference>
<reference evidence="3 4" key="1">
    <citation type="submission" date="2019-01" db="EMBL/GenBank/DDBJ databases">
        <title>Sphingorhabdus lacus sp.nov., isolated from an oligotrophic freshwater lake.</title>
        <authorList>
            <person name="Park M."/>
        </authorList>
    </citation>
    <scope>NUCLEOTIDE SEQUENCE [LARGE SCALE GENOMIC DNA]</scope>
    <source>
        <strain evidence="3 4">IMCC26285</strain>
    </source>
</reference>
<evidence type="ECO:0000256" key="1">
    <source>
        <dbReference type="ARBA" id="ARBA00005953"/>
    </source>
</evidence>
<proteinExistence type="inferred from homology"/>
<dbReference type="EMBL" id="SDWJ01000001">
    <property type="protein sequence ID" value="MVZ96250.1"/>
    <property type="molecule type" value="Genomic_DNA"/>
</dbReference>
<dbReference type="SUPFAM" id="SSF54637">
    <property type="entry name" value="Thioesterase/thiol ester dehydrase-isomerase"/>
    <property type="match status" value="1"/>
</dbReference>
<keyword evidence="4" id="KW-1185">Reference proteome</keyword>
<comment type="similarity">
    <text evidence="1">Belongs to the 4-hydroxybenzoyl-CoA thioesterase family.</text>
</comment>
<evidence type="ECO:0000313" key="3">
    <source>
        <dbReference type="EMBL" id="MVZ96250.1"/>
    </source>
</evidence>
<dbReference type="CDD" id="cd00586">
    <property type="entry name" value="4HBT"/>
    <property type="match status" value="1"/>
</dbReference>
<keyword evidence="2" id="KW-0378">Hydrolase</keyword>